<evidence type="ECO:0000256" key="5">
    <source>
        <dbReference type="ARBA" id="ARBA00022670"/>
    </source>
</evidence>
<keyword evidence="8" id="KW-0325">Glycoprotein</keyword>
<evidence type="ECO:0000256" key="4">
    <source>
        <dbReference type="ARBA" id="ARBA00022645"/>
    </source>
</evidence>
<comment type="subcellular location">
    <subcellularLocation>
        <location evidence="1">Secreted</location>
    </subcellularLocation>
</comment>
<protein>
    <recommendedName>
        <fullName evidence="9">Carboxypeptidase</fullName>
        <ecNumber evidence="9">3.4.16.-</ecNumber>
    </recommendedName>
</protein>
<keyword evidence="4 9" id="KW-0121">Carboxypeptidase</keyword>
<dbReference type="PROSITE" id="PS00131">
    <property type="entry name" value="CARBOXYPEPT_SER_SER"/>
    <property type="match status" value="1"/>
</dbReference>
<reference evidence="11 12" key="1">
    <citation type="journal article" date="2023" name="bioRxiv">
        <title>Genome report: Whole genome sequence and annotation of Penstemon davidsonii.</title>
        <authorList>
            <person name="Ostevik K.L."/>
            <person name="Alabady M."/>
            <person name="Zhang M."/>
            <person name="Rausher M.D."/>
        </authorList>
    </citation>
    <scope>NUCLEOTIDE SEQUENCE [LARGE SCALE GENOMIC DNA]</scope>
    <source>
        <strain evidence="11">DNT005</strain>
        <tissue evidence="11">Whole leaf</tissue>
    </source>
</reference>
<sequence length="390" mass="43846">MFIMCRMFYYFFESRNNQTDPVIIWLQGGPGCSGALPLFYENGPFHITNNLTLTWNDFGWDKVSNIIYVDQPTGTGFSYSSNDDDTRHNKEGVSNDLYDFLQAFFKEHPQYAKNDFYITGESYAGHYGPALAARVLQGNKNKEGVNINLKGLAIGNGLTNPQIQYRAYTDYALDMKLITQSDYKNMSGLVSQCEQANKLCGANGEKTCVTAFMVCNTIFNKIVDLSGGKFSFDIRKKCAGGFCYNYSNLVNYMNLKSVRDALGVGERNFLVCNPSVYVGMVPDWMKNLEVGIPAILEDGIKLLVYAGEYDLICNWLGNSKWVQAMEWSGQKKYISAPTTRFLVDGVEAGLQKSYGPLTFLKVHDAGHMVPMDQPKASFEMITRWMQGKLT</sequence>
<dbReference type="Gene3D" id="3.40.50.1820">
    <property type="entry name" value="alpha/beta hydrolase"/>
    <property type="match status" value="1"/>
</dbReference>
<evidence type="ECO:0000256" key="9">
    <source>
        <dbReference type="RuleBase" id="RU361156"/>
    </source>
</evidence>
<accession>A0ABR0DTZ2</accession>
<dbReference type="InterPro" id="IPR033124">
    <property type="entry name" value="Ser_caboxypep_his_AS"/>
</dbReference>
<keyword evidence="6" id="KW-0732">Signal</keyword>
<dbReference type="Pfam" id="PF00450">
    <property type="entry name" value="Peptidase_S10"/>
    <property type="match status" value="1"/>
</dbReference>
<dbReference type="InterPro" id="IPR029058">
    <property type="entry name" value="AB_hydrolase_fold"/>
</dbReference>
<keyword evidence="12" id="KW-1185">Reference proteome</keyword>
<evidence type="ECO:0000256" key="1">
    <source>
        <dbReference type="ARBA" id="ARBA00004613"/>
    </source>
</evidence>
<dbReference type="PANTHER" id="PTHR11802:SF259">
    <property type="entry name" value="SERINE CARBOXYPEPTIDASE-LIKE 48"/>
    <property type="match status" value="1"/>
</dbReference>
<dbReference type="PROSITE" id="PS00560">
    <property type="entry name" value="CARBOXYPEPT_SER_HIS"/>
    <property type="match status" value="1"/>
</dbReference>
<evidence type="ECO:0000313" key="11">
    <source>
        <dbReference type="EMBL" id="KAK4492706.1"/>
    </source>
</evidence>
<proteinExistence type="inferred from homology"/>
<evidence type="ECO:0000256" key="7">
    <source>
        <dbReference type="ARBA" id="ARBA00022801"/>
    </source>
</evidence>
<evidence type="ECO:0000256" key="2">
    <source>
        <dbReference type="ARBA" id="ARBA00009431"/>
    </source>
</evidence>
<dbReference type="EMBL" id="JAYDYQ010001087">
    <property type="protein sequence ID" value="KAK4492706.1"/>
    <property type="molecule type" value="Genomic_DNA"/>
</dbReference>
<keyword evidence="5 9" id="KW-0645">Protease</keyword>
<keyword evidence="3" id="KW-0964">Secreted</keyword>
<keyword evidence="7 9" id="KW-0378">Hydrolase</keyword>
<dbReference type="SUPFAM" id="SSF53474">
    <property type="entry name" value="alpha/beta-Hydrolases"/>
    <property type="match status" value="1"/>
</dbReference>
<evidence type="ECO:0000256" key="6">
    <source>
        <dbReference type="ARBA" id="ARBA00022729"/>
    </source>
</evidence>
<evidence type="ECO:0000313" key="10">
    <source>
        <dbReference type="EMBL" id="KAK4492691.1"/>
    </source>
</evidence>
<dbReference type="InterPro" id="IPR018202">
    <property type="entry name" value="Ser_caboxypep_ser_AS"/>
</dbReference>
<dbReference type="InterPro" id="IPR001563">
    <property type="entry name" value="Peptidase_S10"/>
</dbReference>
<evidence type="ECO:0000256" key="8">
    <source>
        <dbReference type="ARBA" id="ARBA00023180"/>
    </source>
</evidence>
<reference evidence="11" key="2">
    <citation type="submission" date="2023-12" db="EMBL/GenBank/DDBJ databases">
        <authorList>
            <person name="Ostevik K."/>
            <person name="Alabady M."/>
            <person name="Zhang M."/>
            <person name="Rausher M."/>
        </authorList>
    </citation>
    <scope>NUCLEOTIDE SEQUENCE</scope>
    <source>
        <strain evidence="11">DNT005</strain>
        <tissue evidence="11">Whole leaf</tissue>
    </source>
</reference>
<dbReference type="EMBL" id="JAYDYQ010001087">
    <property type="protein sequence ID" value="KAK4492691.1"/>
    <property type="molecule type" value="Genomic_DNA"/>
</dbReference>
<comment type="caution">
    <text evidence="11">The sequence shown here is derived from an EMBL/GenBank/DDBJ whole genome shotgun (WGS) entry which is preliminary data.</text>
</comment>
<gene>
    <name evidence="10" type="ORF">RD792_003511</name>
    <name evidence="11" type="ORF">RD792_003526</name>
</gene>
<organism evidence="11 12">
    <name type="scientific">Penstemon davidsonii</name>
    <dbReference type="NCBI Taxonomy" id="160366"/>
    <lineage>
        <taxon>Eukaryota</taxon>
        <taxon>Viridiplantae</taxon>
        <taxon>Streptophyta</taxon>
        <taxon>Embryophyta</taxon>
        <taxon>Tracheophyta</taxon>
        <taxon>Spermatophyta</taxon>
        <taxon>Magnoliopsida</taxon>
        <taxon>eudicotyledons</taxon>
        <taxon>Gunneridae</taxon>
        <taxon>Pentapetalae</taxon>
        <taxon>asterids</taxon>
        <taxon>lamiids</taxon>
        <taxon>Lamiales</taxon>
        <taxon>Plantaginaceae</taxon>
        <taxon>Cheloneae</taxon>
        <taxon>Penstemon</taxon>
    </lineage>
</organism>
<dbReference type="EC" id="3.4.16.-" evidence="9"/>
<evidence type="ECO:0000313" key="12">
    <source>
        <dbReference type="Proteomes" id="UP001291926"/>
    </source>
</evidence>
<dbReference type="PANTHER" id="PTHR11802">
    <property type="entry name" value="SERINE PROTEASE FAMILY S10 SERINE CARBOXYPEPTIDASE"/>
    <property type="match status" value="1"/>
</dbReference>
<dbReference type="PRINTS" id="PR00724">
    <property type="entry name" value="CRBOXYPTASEC"/>
</dbReference>
<comment type="similarity">
    <text evidence="2 9">Belongs to the peptidase S10 family.</text>
</comment>
<evidence type="ECO:0000256" key="3">
    <source>
        <dbReference type="ARBA" id="ARBA00022525"/>
    </source>
</evidence>
<dbReference type="Proteomes" id="UP001291926">
    <property type="component" value="Unassembled WGS sequence"/>
</dbReference>
<name>A0ABR0DTZ2_9LAMI</name>